<evidence type="ECO:0000256" key="4">
    <source>
        <dbReference type="SAM" id="MobiDB-lite"/>
    </source>
</evidence>
<dbReference type="OrthoDB" id="2130597at2759"/>
<gene>
    <name evidence="6 8" type="ORF">BDZ99DRAFT_413190</name>
</gene>
<comment type="subcellular location">
    <subcellularLocation>
        <location evidence="1">Nucleus</location>
    </subcellularLocation>
</comment>
<reference evidence="8" key="2">
    <citation type="submission" date="2020-04" db="EMBL/GenBank/DDBJ databases">
        <authorList>
            <consortium name="NCBI Genome Project"/>
        </authorList>
    </citation>
    <scope>NUCLEOTIDE SEQUENCE</scope>
    <source>
        <strain evidence="8">CBS 304.34</strain>
    </source>
</reference>
<feature type="compositionally biased region" description="Polar residues" evidence="4">
    <location>
        <begin position="277"/>
        <end position="292"/>
    </location>
</feature>
<dbReference type="Proteomes" id="UP000504636">
    <property type="component" value="Unplaced"/>
</dbReference>
<feature type="region of interest" description="Disordered" evidence="4">
    <location>
        <begin position="82"/>
        <end position="261"/>
    </location>
</feature>
<name>A0A6A6YVQ2_9PEZI</name>
<dbReference type="RefSeq" id="XP_033579417.1">
    <property type="nucleotide sequence ID" value="XM_033716686.1"/>
</dbReference>
<dbReference type="GeneID" id="54457579"/>
<feature type="compositionally biased region" description="Acidic residues" evidence="4">
    <location>
        <begin position="133"/>
        <end position="172"/>
    </location>
</feature>
<feature type="region of interest" description="Disordered" evidence="4">
    <location>
        <begin position="309"/>
        <end position="361"/>
    </location>
</feature>
<accession>A0A6A6YVQ2</accession>
<feature type="compositionally biased region" description="Acidic residues" evidence="4">
    <location>
        <begin position="481"/>
        <end position="491"/>
    </location>
</feature>
<feature type="region of interest" description="Disordered" evidence="4">
    <location>
        <begin position="535"/>
        <end position="556"/>
    </location>
</feature>
<feature type="region of interest" description="Disordered" evidence="4">
    <location>
        <begin position="276"/>
        <end position="296"/>
    </location>
</feature>
<feature type="compositionally biased region" description="Basic and acidic residues" evidence="4">
    <location>
        <begin position="451"/>
        <end position="464"/>
    </location>
</feature>
<feature type="compositionally biased region" description="Acidic residues" evidence="4">
    <location>
        <begin position="546"/>
        <end position="555"/>
    </location>
</feature>
<dbReference type="InterPro" id="IPR018564">
    <property type="entry name" value="Repl_chkpnt_MRC1_dom"/>
</dbReference>
<evidence type="ECO:0000256" key="2">
    <source>
        <dbReference type="ARBA" id="ARBA00022553"/>
    </source>
</evidence>
<feature type="compositionally biased region" description="Basic and acidic residues" evidence="4">
    <location>
        <begin position="82"/>
        <end position="110"/>
    </location>
</feature>
<feature type="compositionally biased region" description="Basic residues" evidence="4">
    <location>
        <begin position="826"/>
        <end position="838"/>
    </location>
</feature>
<evidence type="ECO:0000313" key="7">
    <source>
        <dbReference type="Proteomes" id="UP000504636"/>
    </source>
</evidence>
<feature type="domain" description="DNA replication checkpoint mediator MRC1" evidence="5">
    <location>
        <begin position="455"/>
        <end position="592"/>
    </location>
</feature>
<dbReference type="GO" id="GO:0033314">
    <property type="term" value="P:mitotic DNA replication checkpoint signaling"/>
    <property type="evidence" value="ECO:0007669"/>
    <property type="project" value="TreeGrafter"/>
</dbReference>
<dbReference type="InterPro" id="IPR024146">
    <property type="entry name" value="Claspin"/>
</dbReference>
<feature type="region of interest" description="Disordered" evidence="4">
    <location>
        <begin position="602"/>
        <end position="736"/>
    </location>
</feature>
<reference evidence="8" key="3">
    <citation type="submission" date="2025-04" db="UniProtKB">
        <authorList>
            <consortium name="RefSeq"/>
        </authorList>
    </citation>
    <scope>IDENTIFICATION</scope>
    <source>
        <strain evidence="8">CBS 304.34</strain>
    </source>
</reference>
<keyword evidence="3" id="KW-0539">Nucleus</keyword>
<dbReference type="EMBL" id="MU003697">
    <property type="protein sequence ID" value="KAF2812453.1"/>
    <property type="molecule type" value="Genomic_DNA"/>
</dbReference>
<feature type="compositionally biased region" description="Low complexity" evidence="4">
    <location>
        <begin position="631"/>
        <end position="645"/>
    </location>
</feature>
<dbReference type="GO" id="GO:0007095">
    <property type="term" value="P:mitotic G2 DNA damage checkpoint signaling"/>
    <property type="evidence" value="ECO:0007669"/>
    <property type="project" value="TreeGrafter"/>
</dbReference>
<evidence type="ECO:0000313" key="8">
    <source>
        <dbReference type="RefSeq" id="XP_033579417.1"/>
    </source>
</evidence>
<feature type="compositionally biased region" description="Acidic residues" evidence="4">
    <location>
        <begin position="602"/>
        <end position="616"/>
    </location>
</feature>
<feature type="region of interest" description="Disordered" evidence="4">
    <location>
        <begin position="773"/>
        <end position="851"/>
    </location>
</feature>
<feature type="compositionally biased region" description="Basic and acidic residues" evidence="4">
    <location>
        <begin position="651"/>
        <end position="662"/>
    </location>
</feature>
<sequence length="851" mass="93579">MPKEQHKDSRALITQRVLANLTSPGKQGPKGRISINPSGLQAKLQRLARQQALKERDERLAELKAQGKVFQTEEEIEREQLQMDSMLEKAREHDAKLAKKEKADAKKDGQGGDMLDSDDEDDEDWEGSGKEEVGDEDMEKQVEEDLELSGSEDEEMAIEDEDEEGDEDANDEEASKDAEVTDLFDREAGEDNESEHEELDADGEASDEDAISAPHRQRAKKRSRKVIVEDDEESDVESPQKAMPSQSTSDDGMAAFGFDMDNTTSLGLTQMFAGTMANLQSQPQPNESLGQDTQKDSLVFFRSIPITQPNFDEAMPDAPPDLLVPNSQAIGNSQTDPGRNQHQIASQEQPSDTQLSEVPEPTQDVGFELSRLPAGLVPPASTIDTVIMPVPESPIIKKKGKLHQRAAARTALSDVDEDLAMPSANSDGLDRSDDAFEVLKKAAKKSAAIQDFDRKTSEAKKMFEEQAEESEDEYAGLGGQSDDESGGEQDEEVAKMIDEGEVNVDERKIAAFFAEKSRADDEKVIDKLYKDVHNGGLRRKRGNDFDLSDAEDEEEERRRRRQLEYKRMKQALYADEKVGAIAQNPKKAAFLRALEDFDDDADNDYLLDGPDFEIEVDASQSAEAVSIPDSQQAEEANNTAAPTNPLKRKHAPTDSQEKENRPPPHLRRTGAVDDARKPTSLADIRESVSFLIDEPHSIPESQFSASESEGEEDTTQDTRTSRPIIDRLTLSRSNSAAEATSGAMAFHAPATGSHPGFRVPSLIRRAASNLSAKSSTLSSTTSSGASTPVEAPQGVRRGGSGKSNIHYQAREAERRAALEKSDKRRRESIRKKAVKGRRGLSALAGLDSGFE</sequence>
<dbReference type="AlphaFoldDB" id="A0A6A6YVQ2"/>
<feature type="compositionally biased region" description="Acidic residues" evidence="4">
    <location>
        <begin position="465"/>
        <end position="474"/>
    </location>
</feature>
<feature type="compositionally biased region" description="Basic residues" evidence="4">
    <location>
        <begin position="215"/>
        <end position="225"/>
    </location>
</feature>
<feature type="compositionally biased region" description="Polar residues" evidence="4">
    <location>
        <begin position="325"/>
        <end position="356"/>
    </location>
</feature>
<evidence type="ECO:0000256" key="3">
    <source>
        <dbReference type="ARBA" id="ARBA00023242"/>
    </source>
</evidence>
<organism evidence="6">
    <name type="scientific">Mytilinidion resinicola</name>
    <dbReference type="NCBI Taxonomy" id="574789"/>
    <lineage>
        <taxon>Eukaryota</taxon>
        <taxon>Fungi</taxon>
        <taxon>Dikarya</taxon>
        <taxon>Ascomycota</taxon>
        <taxon>Pezizomycotina</taxon>
        <taxon>Dothideomycetes</taxon>
        <taxon>Pleosporomycetidae</taxon>
        <taxon>Mytilinidiales</taxon>
        <taxon>Mytilinidiaceae</taxon>
        <taxon>Mytilinidion</taxon>
    </lineage>
</organism>
<dbReference type="GO" id="GO:0005634">
    <property type="term" value="C:nucleus"/>
    <property type="evidence" value="ECO:0007669"/>
    <property type="project" value="UniProtKB-SubCell"/>
</dbReference>
<feature type="compositionally biased region" description="Low complexity" evidence="4">
    <location>
        <begin position="773"/>
        <end position="787"/>
    </location>
</feature>
<dbReference type="GO" id="GO:0010997">
    <property type="term" value="F:anaphase-promoting complex binding"/>
    <property type="evidence" value="ECO:0007669"/>
    <property type="project" value="TreeGrafter"/>
</dbReference>
<evidence type="ECO:0000259" key="5">
    <source>
        <dbReference type="Pfam" id="PF09444"/>
    </source>
</evidence>
<dbReference type="Pfam" id="PF09444">
    <property type="entry name" value="MRC1"/>
    <property type="match status" value="1"/>
</dbReference>
<evidence type="ECO:0000256" key="1">
    <source>
        <dbReference type="ARBA" id="ARBA00004123"/>
    </source>
</evidence>
<proteinExistence type="predicted"/>
<evidence type="ECO:0000313" key="6">
    <source>
        <dbReference type="EMBL" id="KAF2812453.1"/>
    </source>
</evidence>
<reference evidence="6 8" key="1">
    <citation type="journal article" date="2020" name="Stud. Mycol.">
        <title>101 Dothideomycetes genomes: a test case for predicting lifestyles and emergence of pathogens.</title>
        <authorList>
            <person name="Haridas S."/>
            <person name="Albert R."/>
            <person name="Binder M."/>
            <person name="Bloem J."/>
            <person name="Labutti K."/>
            <person name="Salamov A."/>
            <person name="Andreopoulos B."/>
            <person name="Baker S."/>
            <person name="Barry K."/>
            <person name="Bills G."/>
            <person name="Bluhm B."/>
            <person name="Cannon C."/>
            <person name="Castanera R."/>
            <person name="Culley D."/>
            <person name="Daum C."/>
            <person name="Ezra D."/>
            <person name="Gonzalez J."/>
            <person name="Henrissat B."/>
            <person name="Kuo A."/>
            <person name="Liang C."/>
            <person name="Lipzen A."/>
            <person name="Lutzoni F."/>
            <person name="Magnuson J."/>
            <person name="Mondo S."/>
            <person name="Nolan M."/>
            <person name="Ohm R."/>
            <person name="Pangilinan J."/>
            <person name="Park H.-J."/>
            <person name="Ramirez L."/>
            <person name="Alfaro M."/>
            <person name="Sun H."/>
            <person name="Tritt A."/>
            <person name="Yoshinaga Y."/>
            <person name="Zwiers L.-H."/>
            <person name="Turgeon B."/>
            <person name="Goodwin S."/>
            <person name="Spatafora J."/>
            <person name="Crous P."/>
            <person name="Grigoriev I."/>
        </authorList>
    </citation>
    <scope>NUCLEOTIDE SEQUENCE</scope>
    <source>
        <strain evidence="6 8">CBS 304.34</strain>
    </source>
</reference>
<feature type="compositionally biased region" description="Acidic residues" evidence="4">
    <location>
        <begin position="190"/>
        <end position="210"/>
    </location>
</feature>
<feature type="region of interest" description="Disordered" evidence="4">
    <location>
        <begin position="444"/>
        <end position="492"/>
    </location>
</feature>
<protein>
    <recommendedName>
        <fullName evidence="5">DNA replication checkpoint mediator MRC1 domain-containing protein</fullName>
    </recommendedName>
</protein>
<feature type="compositionally biased region" description="Basic and acidic residues" evidence="4">
    <location>
        <begin position="173"/>
        <end position="189"/>
    </location>
</feature>
<dbReference type="PANTHER" id="PTHR14396">
    <property type="entry name" value="CLASPIN"/>
    <property type="match status" value="1"/>
</dbReference>
<feature type="compositionally biased region" description="Basic and acidic residues" evidence="4">
    <location>
        <begin position="808"/>
        <end position="825"/>
    </location>
</feature>
<dbReference type="PANTHER" id="PTHR14396:SF10">
    <property type="entry name" value="CLASPIN"/>
    <property type="match status" value="1"/>
</dbReference>
<keyword evidence="2" id="KW-0597">Phosphoprotein</keyword>
<keyword evidence="7" id="KW-1185">Reference proteome</keyword>
<feature type="compositionally biased region" description="Acidic residues" evidence="4">
    <location>
        <begin position="115"/>
        <end position="126"/>
    </location>
</feature>